<evidence type="ECO:0000313" key="13">
    <source>
        <dbReference type="Proteomes" id="UP000765509"/>
    </source>
</evidence>
<keyword evidence="4" id="KW-0255">Endonuclease</keyword>
<proteinExistence type="predicted"/>
<evidence type="ECO:0000256" key="1">
    <source>
        <dbReference type="ARBA" id="ARBA00022695"/>
    </source>
</evidence>
<evidence type="ECO:0000256" key="4">
    <source>
        <dbReference type="ARBA" id="ARBA00022759"/>
    </source>
</evidence>
<reference evidence="12" key="1">
    <citation type="submission" date="2021-03" db="EMBL/GenBank/DDBJ databases">
        <title>Draft genome sequence of rust myrtle Austropuccinia psidii MF-1, a brazilian biotype.</title>
        <authorList>
            <person name="Quecine M.C."/>
            <person name="Pachon D.M.R."/>
            <person name="Bonatelli M.L."/>
            <person name="Correr F.H."/>
            <person name="Franceschini L.M."/>
            <person name="Leite T.F."/>
            <person name="Margarido G.R.A."/>
            <person name="Almeida C.A."/>
            <person name="Ferrarezi J.A."/>
            <person name="Labate C.A."/>
        </authorList>
    </citation>
    <scope>NUCLEOTIDE SEQUENCE</scope>
    <source>
        <strain evidence="12">MF-1</strain>
    </source>
</reference>
<evidence type="ECO:0000256" key="9">
    <source>
        <dbReference type="ARBA" id="ARBA00022932"/>
    </source>
</evidence>
<dbReference type="SUPFAM" id="SSF53098">
    <property type="entry name" value="Ribonuclease H-like"/>
    <property type="match status" value="1"/>
</dbReference>
<dbReference type="InterPro" id="IPR036397">
    <property type="entry name" value="RNaseH_sf"/>
</dbReference>
<sequence>MVILNRIINLNESTVSLDEGFTEMQNLLRALKSSLGSMWTDDSLLEMSFHQFNKAQFHQIANSLDTKKSIDPSCVITAQEGIEQPNNMSCQHYPPKVSQQTDASNKFQPDNRPSRYPHPSMQSAEWATKWLSPEHPCIHWAMYCPRKLAGKPPIEDPKKRDATFRYHKSNFVSHPTLVSVEAKNEGEAELMSIKATTEDSKLVLIDSEDTHHVAGYSYEHHQNGKVERTNRTLAEAARSMMIRANLPPTFWTYALQHAAWEFNRVLHANDNITTHEEVIQKKPSLSLLHVFGCMAFLHNMTQKKDLTTKATEVIHLGVAQDSQG</sequence>
<keyword evidence="10" id="KW-0233">DNA recombination</keyword>
<dbReference type="GO" id="GO:0003676">
    <property type="term" value="F:nucleic acid binding"/>
    <property type="evidence" value="ECO:0007669"/>
    <property type="project" value="InterPro"/>
</dbReference>
<dbReference type="GO" id="GO:0016787">
    <property type="term" value="F:hydrolase activity"/>
    <property type="evidence" value="ECO:0007669"/>
    <property type="project" value="UniProtKB-KW"/>
</dbReference>
<keyword evidence="9" id="KW-0808">Transferase</keyword>
<protein>
    <recommendedName>
        <fullName evidence="14">Integrase catalytic domain-containing protein</fullName>
    </recommendedName>
</protein>
<accession>A0A9Q3HEE6</accession>
<dbReference type="InterPro" id="IPR012337">
    <property type="entry name" value="RNaseH-like_sf"/>
</dbReference>
<dbReference type="GO" id="GO:0003887">
    <property type="term" value="F:DNA-directed DNA polymerase activity"/>
    <property type="evidence" value="ECO:0007669"/>
    <property type="project" value="UniProtKB-KW"/>
</dbReference>
<evidence type="ECO:0008006" key="14">
    <source>
        <dbReference type="Google" id="ProtNLM"/>
    </source>
</evidence>
<keyword evidence="6" id="KW-0460">Magnesium</keyword>
<feature type="compositionally biased region" description="Polar residues" evidence="11">
    <location>
        <begin position="97"/>
        <end position="108"/>
    </location>
</feature>
<evidence type="ECO:0000256" key="8">
    <source>
        <dbReference type="ARBA" id="ARBA00022918"/>
    </source>
</evidence>
<feature type="region of interest" description="Disordered" evidence="11">
    <location>
        <begin position="85"/>
        <end position="120"/>
    </location>
</feature>
<keyword evidence="1" id="KW-0548">Nucleotidyltransferase</keyword>
<dbReference type="InterPro" id="IPR039537">
    <property type="entry name" value="Retrotran_Ty1/copia-like"/>
</dbReference>
<evidence type="ECO:0000256" key="2">
    <source>
        <dbReference type="ARBA" id="ARBA00022722"/>
    </source>
</evidence>
<comment type="caution">
    <text evidence="12">The sequence shown here is derived from an EMBL/GenBank/DDBJ whole genome shotgun (WGS) entry which is preliminary data.</text>
</comment>
<keyword evidence="9" id="KW-0239">DNA-directed DNA polymerase</keyword>
<gene>
    <name evidence="12" type="ORF">O181_041626</name>
</gene>
<keyword evidence="5" id="KW-0378">Hydrolase</keyword>
<evidence type="ECO:0000256" key="3">
    <source>
        <dbReference type="ARBA" id="ARBA00022723"/>
    </source>
</evidence>
<name>A0A9Q3HEE6_9BASI</name>
<dbReference type="GO" id="GO:0004519">
    <property type="term" value="F:endonuclease activity"/>
    <property type="evidence" value="ECO:0007669"/>
    <property type="project" value="UniProtKB-KW"/>
</dbReference>
<keyword evidence="3" id="KW-0479">Metal-binding</keyword>
<dbReference type="GO" id="GO:0003964">
    <property type="term" value="F:RNA-directed DNA polymerase activity"/>
    <property type="evidence" value="ECO:0007669"/>
    <property type="project" value="UniProtKB-KW"/>
</dbReference>
<evidence type="ECO:0000256" key="5">
    <source>
        <dbReference type="ARBA" id="ARBA00022801"/>
    </source>
</evidence>
<keyword evidence="8" id="KW-0695">RNA-directed DNA polymerase</keyword>
<dbReference type="GO" id="GO:0006310">
    <property type="term" value="P:DNA recombination"/>
    <property type="evidence" value="ECO:0007669"/>
    <property type="project" value="UniProtKB-KW"/>
</dbReference>
<dbReference type="OrthoDB" id="2507554at2759"/>
<dbReference type="PANTHER" id="PTHR42648">
    <property type="entry name" value="TRANSPOSASE, PUTATIVE-RELATED"/>
    <property type="match status" value="1"/>
</dbReference>
<dbReference type="GO" id="GO:0046872">
    <property type="term" value="F:metal ion binding"/>
    <property type="evidence" value="ECO:0007669"/>
    <property type="project" value="UniProtKB-KW"/>
</dbReference>
<organism evidence="12 13">
    <name type="scientific">Austropuccinia psidii MF-1</name>
    <dbReference type="NCBI Taxonomy" id="1389203"/>
    <lineage>
        <taxon>Eukaryota</taxon>
        <taxon>Fungi</taxon>
        <taxon>Dikarya</taxon>
        <taxon>Basidiomycota</taxon>
        <taxon>Pucciniomycotina</taxon>
        <taxon>Pucciniomycetes</taxon>
        <taxon>Pucciniales</taxon>
        <taxon>Sphaerophragmiaceae</taxon>
        <taxon>Austropuccinia</taxon>
    </lineage>
</organism>
<evidence type="ECO:0000313" key="12">
    <source>
        <dbReference type="EMBL" id="MBW0501911.1"/>
    </source>
</evidence>
<dbReference type="Gene3D" id="3.30.420.10">
    <property type="entry name" value="Ribonuclease H-like superfamily/Ribonuclease H"/>
    <property type="match status" value="1"/>
</dbReference>
<keyword evidence="2" id="KW-0540">Nuclease</keyword>
<dbReference type="EMBL" id="AVOT02016565">
    <property type="protein sequence ID" value="MBW0501911.1"/>
    <property type="molecule type" value="Genomic_DNA"/>
</dbReference>
<dbReference type="AlphaFoldDB" id="A0A9Q3HEE6"/>
<evidence type="ECO:0000256" key="7">
    <source>
        <dbReference type="ARBA" id="ARBA00022908"/>
    </source>
</evidence>
<keyword evidence="7" id="KW-0229">DNA integration</keyword>
<evidence type="ECO:0000256" key="6">
    <source>
        <dbReference type="ARBA" id="ARBA00022842"/>
    </source>
</evidence>
<dbReference type="PANTHER" id="PTHR42648:SF11">
    <property type="entry name" value="TRANSPOSON TY4-P GAG-POL POLYPROTEIN"/>
    <property type="match status" value="1"/>
</dbReference>
<evidence type="ECO:0000256" key="11">
    <source>
        <dbReference type="SAM" id="MobiDB-lite"/>
    </source>
</evidence>
<keyword evidence="13" id="KW-1185">Reference proteome</keyword>
<evidence type="ECO:0000256" key="10">
    <source>
        <dbReference type="ARBA" id="ARBA00023172"/>
    </source>
</evidence>
<dbReference type="Proteomes" id="UP000765509">
    <property type="component" value="Unassembled WGS sequence"/>
</dbReference>
<dbReference type="GO" id="GO:0015074">
    <property type="term" value="P:DNA integration"/>
    <property type="evidence" value="ECO:0007669"/>
    <property type="project" value="UniProtKB-KW"/>
</dbReference>